<dbReference type="Proteomes" id="UP000275456">
    <property type="component" value="Unassembled WGS sequence"/>
</dbReference>
<dbReference type="RefSeq" id="WP_123696533.1">
    <property type="nucleotide sequence ID" value="NZ_RKHJ01000001.1"/>
</dbReference>
<gene>
    <name evidence="1" type="ORF">EDD26_0810</name>
</gene>
<comment type="caution">
    <text evidence="1">The sequence shown here is derived from an EMBL/GenBank/DDBJ whole genome shotgun (WGS) entry which is preliminary data.</text>
</comment>
<organism evidence="1 2">
    <name type="scientific">Agrococcus jenensis</name>
    <dbReference type="NCBI Taxonomy" id="46353"/>
    <lineage>
        <taxon>Bacteria</taxon>
        <taxon>Bacillati</taxon>
        <taxon>Actinomycetota</taxon>
        <taxon>Actinomycetes</taxon>
        <taxon>Micrococcales</taxon>
        <taxon>Microbacteriaceae</taxon>
        <taxon>Agrococcus</taxon>
    </lineage>
</organism>
<protein>
    <submittedName>
        <fullName evidence="1">Lincosamide nucleotidyltransferase A/C/D/E</fullName>
    </submittedName>
</protein>
<sequence>MEGSEVARIAAWLAARGVVYQCNGGWAVDALVGRQTRPHGDLDVFLDAAAVADAVAWLEQDGYGVAEDWLPVRVELRAEGRAVDPHPMRLEPNGDGVQALLDGGSIVHPVASRTIGRVAGFPVVVADAARLIALRAGYELRAVDRHDLALLRSLEAAPTTT</sequence>
<dbReference type="GO" id="GO:0016740">
    <property type="term" value="F:transferase activity"/>
    <property type="evidence" value="ECO:0007669"/>
    <property type="project" value="UniProtKB-KW"/>
</dbReference>
<keyword evidence="2" id="KW-1185">Reference proteome</keyword>
<accession>A0A3N2AQZ0</accession>
<keyword evidence="1" id="KW-0808">Transferase</keyword>
<dbReference type="Pfam" id="PF10706">
    <property type="entry name" value="Aminoglyc_resit"/>
    <property type="match status" value="1"/>
</dbReference>
<evidence type="ECO:0000313" key="2">
    <source>
        <dbReference type="Proteomes" id="UP000275456"/>
    </source>
</evidence>
<dbReference type="Gene3D" id="3.30.460.40">
    <property type="match status" value="1"/>
</dbReference>
<name>A0A3N2AQZ0_9MICO</name>
<proteinExistence type="predicted"/>
<reference evidence="1 2" key="1">
    <citation type="submission" date="2018-11" db="EMBL/GenBank/DDBJ databases">
        <title>Sequencing the genomes of 1000 actinobacteria strains.</title>
        <authorList>
            <person name="Klenk H.-P."/>
        </authorList>
    </citation>
    <scope>NUCLEOTIDE SEQUENCE [LARGE SCALE GENOMIC DNA]</scope>
    <source>
        <strain evidence="1 2">DSM 9580</strain>
    </source>
</reference>
<evidence type="ECO:0000313" key="1">
    <source>
        <dbReference type="EMBL" id="ROR65444.1"/>
    </source>
</evidence>
<dbReference type="AlphaFoldDB" id="A0A3N2AQZ0"/>
<dbReference type="InterPro" id="IPR019646">
    <property type="entry name" value="Aminoglyc_AdlTrfase"/>
</dbReference>
<dbReference type="EMBL" id="RKHJ01000001">
    <property type="protein sequence ID" value="ROR65444.1"/>
    <property type="molecule type" value="Genomic_DNA"/>
</dbReference>
<dbReference type="OrthoDB" id="4539099at2"/>